<evidence type="ECO:0000313" key="1">
    <source>
        <dbReference type="EMBL" id="KAG0415917.1"/>
    </source>
</evidence>
<protein>
    <submittedName>
        <fullName evidence="1">Uncharacterized protein</fullName>
    </submittedName>
</protein>
<accession>A0AC60P9I3</accession>
<keyword evidence="2" id="KW-1185">Reference proteome</keyword>
<proteinExistence type="predicted"/>
<reference evidence="1 2" key="1">
    <citation type="journal article" date="2020" name="Cell">
        <title>Large-Scale Comparative Analyses of Tick Genomes Elucidate Their Genetic Diversity and Vector Capacities.</title>
        <authorList>
            <consortium name="Tick Genome and Microbiome Consortium (TIGMIC)"/>
            <person name="Jia N."/>
            <person name="Wang J."/>
            <person name="Shi W."/>
            <person name="Du L."/>
            <person name="Sun Y."/>
            <person name="Zhan W."/>
            <person name="Jiang J.F."/>
            <person name="Wang Q."/>
            <person name="Zhang B."/>
            <person name="Ji P."/>
            <person name="Bell-Sakyi L."/>
            <person name="Cui X.M."/>
            <person name="Yuan T.T."/>
            <person name="Jiang B.G."/>
            <person name="Yang W.F."/>
            <person name="Lam T.T."/>
            <person name="Chang Q.C."/>
            <person name="Ding S.J."/>
            <person name="Wang X.J."/>
            <person name="Zhu J.G."/>
            <person name="Ruan X.D."/>
            <person name="Zhao L."/>
            <person name="Wei J.T."/>
            <person name="Ye R.Z."/>
            <person name="Que T.C."/>
            <person name="Du C.H."/>
            <person name="Zhou Y.H."/>
            <person name="Cheng J.X."/>
            <person name="Dai P.F."/>
            <person name="Guo W.B."/>
            <person name="Han X.H."/>
            <person name="Huang E.J."/>
            <person name="Li L.F."/>
            <person name="Wei W."/>
            <person name="Gao Y.C."/>
            <person name="Liu J.Z."/>
            <person name="Shao H.Z."/>
            <person name="Wang X."/>
            <person name="Wang C.C."/>
            <person name="Yang T.C."/>
            <person name="Huo Q.B."/>
            <person name="Li W."/>
            <person name="Chen H.Y."/>
            <person name="Chen S.E."/>
            <person name="Zhou L.G."/>
            <person name="Ni X.B."/>
            <person name="Tian J.H."/>
            <person name="Sheng Y."/>
            <person name="Liu T."/>
            <person name="Pan Y.S."/>
            <person name="Xia L.Y."/>
            <person name="Li J."/>
            <person name="Zhao F."/>
            <person name="Cao W.C."/>
        </authorList>
    </citation>
    <scope>NUCLEOTIDE SEQUENCE [LARGE SCALE GENOMIC DNA]</scope>
    <source>
        <strain evidence="1">Iper-2018</strain>
    </source>
</reference>
<sequence>THRRTSRHRRTNGATQQRNTSRNMAGVFIQPPSGFEPNTENPAISWEEWRSCNLIYEAACKYAKKRKA</sequence>
<gene>
    <name evidence="1" type="ORF">HPB47_006905</name>
</gene>
<comment type="caution">
    <text evidence="1">The sequence shown here is derived from an EMBL/GenBank/DDBJ whole genome shotgun (WGS) entry which is preliminary data.</text>
</comment>
<evidence type="ECO:0000313" key="2">
    <source>
        <dbReference type="Proteomes" id="UP000805193"/>
    </source>
</evidence>
<name>A0AC60P9I3_IXOPE</name>
<dbReference type="Proteomes" id="UP000805193">
    <property type="component" value="Unassembled WGS sequence"/>
</dbReference>
<dbReference type="EMBL" id="JABSTQ010011009">
    <property type="protein sequence ID" value="KAG0415917.1"/>
    <property type="molecule type" value="Genomic_DNA"/>
</dbReference>
<feature type="non-terminal residue" evidence="1">
    <location>
        <position position="68"/>
    </location>
</feature>
<feature type="non-terminal residue" evidence="1">
    <location>
        <position position="1"/>
    </location>
</feature>
<organism evidence="1 2">
    <name type="scientific">Ixodes persulcatus</name>
    <name type="common">Taiga tick</name>
    <dbReference type="NCBI Taxonomy" id="34615"/>
    <lineage>
        <taxon>Eukaryota</taxon>
        <taxon>Metazoa</taxon>
        <taxon>Ecdysozoa</taxon>
        <taxon>Arthropoda</taxon>
        <taxon>Chelicerata</taxon>
        <taxon>Arachnida</taxon>
        <taxon>Acari</taxon>
        <taxon>Parasitiformes</taxon>
        <taxon>Ixodida</taxon>
        <taxon>Ixodoidea</taxon>
        <taxon>Ixodidae</taxon>
        <taxon>Ixodinae</taxon>
        <taxon>Ixodes</taxon>
    </lineage>
</organism>